<dbReference type="InterPro" id="IPR009075">
    <property type="entry name" value="AcylCo_DH/oxidase_C"/>
</dbReference>
<organism evidence="10 11">
    <name type="scientific">Methyloligella halotolerans</name>
    <dbReference type="NCBI Taxonomy" id="1177755"/>
    <lineage>
        <taxon>Bacteria</taxon>
        <taxon>Pseudomonadati</taxon>
        <taxon>Pseudomonadota</taxon>
        <taxon>Alphaproteobacteria</taxon>
        <taxon>Hyphomicrobiales</taxon>
        <taxon>Hyphomicrobiaceae</taxon>
        <taxon>Methyloligella</taxon>
    </lineage>
</organism>
<feature type="domain" description="Acyl-CoA dehydrogenase/oxidase C-terminal" evidence="7">
    <location>
        <begin position="232"/>
        <end position="382"/>
    </location>
</feature>
<gene>
    <name evidence="10" type="ORF">A7A08_01406</name>
</gene>
<dbReference type="OrthoDB" id="8174998at2"/>
<evidence type="ECO:0000256" key="2">
    <source>
        <dbReference type="ARBA" id="ARBA00009347"/>
    </source>
</evidence>
<dbReference type="Proteomes" id="UP000095087">
    <property type="component" value="Unassembled WGS sequence"/>
</dbReference>
<dbReference type="Gene3D" id="1.20.140.10">
    <property type="entry name" value="Butyryl-CoA Dehydrogenase, subunit A, domain 3"/>
    <property type="match status" value="1"/>
</dbReference>
<sequence length="493" mass="52628">MNYVEPIEQSRCTALLQWIRDYGSRRVNSLLIDTRRSIPPNIVLDFGNVGLLGLQVPRAEGGLGLSHRSTAKVLEQLAALDVNLAAFVIVHNFLGVRPVMLSAAEPLRSELLPQLAAGRVIGGFALTEPAAGSNPAGIEATAQKCGDGVLRLNGTKMWIGNVGWAGIVNVVARLTDEAGKPCGTCAAIVSADAPGFVMGPEILTMGMRGMVQNMIRFDDLEIPESHYLGELGAGMAVGHAAMMTTRLALGALFVGGMKRCLQLMTRYAGRRAGICSGRLIDNPISRQRISETLARTATLEALVAHICDLLDAGETPPEELLVVAKASGSEFLWQTADWAIQMLGGRGFVETNILTQIMRDARVGRIFEGPTETLMHHLGSRLMLDDAGLRSHLAGALDANDIADRLTALRDQLKGFGGASPSRIPGAKPAIFRTPVSGRPSRPQSSWALRAKRHDGMVSAGRSHGPRRHSSPPSRPPARPNGTPVTCLPPTKL</sequence>
<feature type="region of interest" description="Disordered" evidence="6">
    <location>
        <begin position="417"/>
        <end position="493"/>
    </location>
</feature>
<protein>
    <submittedName>
        <fullName evidence="10">Acyl-CoA dehydrogenase</fullName>
        <ecNumber evidence="10">1.3.99.-</ecNumber>
    </submittedName>
</protein>
<dbReference type="EC" id="1.3.99.-" evidence="10"/>
<dbReference type="Gene3D" id="1.10.540.10">
    <property type="entry name" value="Acyl-CoA dehydrogenase/oxidase, N-terminal domain"/>
    <property type="match status" value="1"/>
</dbReference>
<dbReference type="STRING" id="1177755.A7A08_01406"/>
<accession>A0A1E2RYS7</accession>
<proteinExistence type="inferred from homology"/>
<dbReference type="InterPro" id="IPR009100">
    <property type="entry name" value="AcylCoA_DH/oxidase_NM_dom_sf"/>
</dbReference>
<dbReference type="AlphaFoldDB" id="A0A1E2RYS7"/>
<dbReference type="CDD" id="cd00567">
    <property type="entry name" value="ACAD"/>
    <property type="match status" value="1"/>
</dbReference>
<evidence type="ECO:0000256" key="1">
    <source>
        <dbReference type="ARBA" id="ARBA00001974"/>
    </source>
</evidence>
<dbReference type="GO" id="GO:0050660">
    <property type="term" value="F:flavin adenine dinucleotide binding"/>
    <property type="evidence" value="ECO:0007669"/>
    <property type="project" value="InterPro"/>
</dbReference>
<dbReference type="PATRIC" id="fig|1177755.3.peg.1408"/>
<evidence type="ECO:0000256" key="5">
    <source>
        <dbReference type="RuleBase" id="RU362125"/>
    </source>
</evidence>
<keyword evidence="4 5" id="KW-0274">FAD</keyword>
<evidence type="ECO:0000259" key="9">
    <source>
        <dbReference type="Pfam" id="PF02771"/>
    </source>
</evidence>
<comment type="caution">
    <text evidence="10">The sequence shown here is derived from an EMBL/GenBank/DDBJ whole genome shotgun (WGS) entry which is preliminary data.</text>
</comment>
<evidence type="ECO:0000259" key="8">
    <source>
        <dbReference type="Pfam" id="PF02770"/>
    </source>
</evidence>
<dbReference type="InterPro" id="IPR037069">
    <property type="entry name" value="AcylCoA_DH/ox_N_sf"/>
</dbReference>
<dbReference type="Pfam" id="PF02770">
    <property type="entry name" value="Acyl-CoA_dh_M"/>
    <property type="match status" value="1"/>
</dbReference>
<dbReference type="InterPro" id="IPR006091">
    <property type="entry name" value="Acyl-CoA_Oxase/DH_mid-dom"/>
</dbReference>
<feature type="domain" description="Acyl-CoA dehydrogenase/oxidase N-terminal" evidence="9">
    <location>
        <begin position="16"/>
        <end position="118"/>
    </location>
</feature>
<dbReference type="EMBL" id="MASI01000003">
    <property type="protein sequence ID" value="ODA67374.1"/>
    <property type="molecule type" value="Genomic_DNA"/>
</dbReference>
<dbReference type="InterPro" id="IPR036250">
    <property type="entry name" value="AcylCo_DH-like_C"/>
</dbReference>
<keyword evidence="5 10" id="KW-0560">Oxidoreductase</keyword>
<keyword evidence="11" id="KW-1185">Reference proteome</keyword>
<evidence type="ECO:0000256" key="4">
    <source>
        <dbReference type="ARBA" id="ARBA00022827"/>
    </source>
</evidence>
<dbReference type="PANTHER" id="PTHR43884">
    <property type="entry name" value="ACYL-COA DEHYDROGENASE"/>
    <property type="match status" value="1"/>
</dbReference>
<dbReference type="RefSeq" id="WP_069094748.1">
    <property type="nucleotide sequence ID" value="NZ_MASI01000003.1"/>
</dbReference>
<evidence type="ECO:0000313" key="11">
    <source>
        <dbReference type="Proteomes" id="UP000095087"/>
    </source>
</evidence>
<dbReference type="InterPro" id="IPR046373">
    <property type="entry name" value="Acyl-CoA_Oxase/DH_mid-dom_sf"/>
</dbReference>
<dbReference type="PANTHER" id="PTHR43884:SF9">
    <property type="entry name" value="COMPLEX I ASSEMBLY FACTOR ACAD9, MITOCHONDRIAL"/>
    <property type="match status" value="1"/>
</dbReference>
<dbReference type="SUPFAM" id="SSF56645">
    <property type="entry name" value="Acyl-CoA dehydrogenase NM domain-like"/>
    <property type="match status" value="1"/>
</dbReference>
<dbReference type="Pfam" id="PF00441">
    <property type="entry name" value="Acyl-CoA_dh_1"/>
    <property type="match status" value="1"/>
</dbReference>
<name>A0A1E2RYS7_9HYPH</name>
<dbReference type="Gene3D" id="2.40.110.10">
    <property type="entry name" value="Butyryl-CoA Dehydrogenase, subunit A, domain 2"/>
    <property type="match status" value="1"/>
</dbReference>
<comment type="similarity">
    <text evidence="2 5">Belongs to the acyl-CoA dehydrogenase family.</text>
</comment>
<feature type="domain" description="Acyl-CoA oxidase/dehydrogenase middle" evidence="8">
    <location>
        <begin position="123"/>
        <end position="219"/>
    </location>
</feature>
<evidence type="ECO:0000256" key="6">
    <source>
        <dbReference type="SAM" id="MobiDB-lite"/>
    </source>
</evidence>
<evidence type="ECO:0000313" key="10">
    <source>
        <dbReference type="EMBL" id="ODA67374.1"/>
    </source>
</evidence>
<comment type="cofactor">
    <cofactor evidence="1 5">
        <name>FAD</name>
        <dbReference type="ChEBI" id="CHEBI:57692"/>
    </cofactor>
</comment>
<reference evidence="10 11" key="1">
    <citation type="submission" date="2016-07" db="EMBL/GenBank/DDBJ databases">
        <title>Draft genome sequence of Methyloligella halotolerans C2T (VKM B-2706T=CCUG 61687T=DSM 25045T), a halotolerant polyhydroxybutyrate accumulating methylotroph.</title>
        <authorList>
            <person name="Vasilenko O.V."/>
            <person name="Doronina N.V."/>
            <person name="Poroshina M.N."/>
            <person name="Tarlachkov S.V."/>
            <person name="Trotsenko Y.A."/>
        </authorList>
    </citation>
    <scope>NUCLEOTIDE SEQUENCE [LARGE SCALE GENOMIC DNA]</scope>
    <source>
        <strain evidence="10 11">VKM B-2706</strain>
    </source>
</reference>
<evidence type="ECO:0000259" key="7">
    <source>
        <dbReference type="Pfam" id="PF00441"/>
    </source>
</evidence>
<evidence type="ECO:0000256" key="3">
    <source>
        <dbReference type="ARBA" id="ARBA00022630"/>
    </source>
</evidence>
<dbReference type="InterPro" id="IPR013786">
    <property type="entry name" value="AcylCoA_DH/ox_N"/>
</dbReference>
<dbReference type="GO" id="GO:0003995">
    <property type="term" value="F:acyl-CoA dehydrogenase activity"/>
    <property type="evidence" value="ECO:0007669"/>
    <property type="project" value="TreeGrafter"/>
</dbReference>
<dbReference type="Pfam" id="PF02771">
    <property type="entry name" value="Acyl-CoA_dh_N"/>
    <property type="match status" value="1"/>
</dbReference>
<dbReference type="SUPFAM" id="SSF47203">
    <property type="entry name" value="Acyl-CoA dehydrogenase C-terminal domain-like"/>
    <property type="match status" value="1"/>
</dbReference>
<keyword evidence="3 5" id="KW-0285">Flavoprotein</keyword>